<dbReference type="Proteomes" id="UP000320390">
    <property type="component" value="Chromosome"/>
</dbReference>
<dbReference type="OrthoDB" id="257350at2"/>
<proteinExistence type="predicted"/>
<organism evidence="3 4">
    <name type="scientific">Saltatorellus ferox</name>
    <dbReference type="NCBI Taxonomy" id="2528018"/>
    <lineage>
        <taxon>Bacteria</taxon>
        <taxon>Pseudomonadati</taxon>
        <taxon>Planctomycetota</taxon>
        <taxon>Planctomycetia</taxon>
        <taxon>Planctomycetia incertae sedis</taxon>
        <taxon>Saltatorellus</taxon>
    </lineage>
</organism>
<reference evidence="3 4" key="1">
    <citation type="submission" date="2019-02" db="EMBL/GenBank/DDBJ databases">
        <title>Deep-cultivation of Planctomycetes and their phenomic and genomic characterization uncovers novel biology.</title>
        <authorList>
            <person name="Wiegand S."/>
            <person name="Jogler M."/>
            <person name="Boedeker C."/>
            <person name="Pinto D."/>
            <person name="Vollmers J."/>
            <person name="Rivas-Marin E."/>
            <person name="Kohn T."/>
            <person name="Peeters S.H."/>
            <person name="Heuer A."/>
            <person name="Rast P."/>
            <person name="Oberbeckmann S."/>
            <person name="Bunk B."/>
            <person name="Jeske O."/>
            <person name="Meyerdierks A."/>
            <person name="Storesund J.E."/>
            <person name="Kallscheuer N."/>
            <person name="Luecker S."/>
            <person name="Lage O.M."/>
            <person name="Pohl T."/>
            <person name="Merkel B.J."/>
            <person name="Hornburger P."/>
            <person name="Mueller R.-W."/>
            <person name="Bruemmer F."/>
            <person name="Labrenz M."/>
            <person name="Spormann A.M."/>
            <person name="Op den Camp H."/>
            <person name="Overmann J."/>
            <person name="Amann R."/>
            <person name="Jetten M.S.M."/>
            <person name="Mascher T."/>
            <person name="Medema M.H."/>
            <person name="Devos D.P."/>
            <person name="Kaster A.-K."/>
            <person name="Ovreas L."/>
            <person name="Rohde M."/>
            <person name="Galperin M.Y."/>
            <person name="Jogler C."/>
        </authorList>
    </citation>
    <scope>NUCLEOTIDE SEQUENCE [LARGE SCALE GENOMIC DNA]</scope>
    <source>
        <strain evidence="3 4">Poly30</strain>
    </source>
</reference>
<keyword evidence="2" id="KW-0812">Transmembrane</keyword>
<evidence type="ECO:0000256" key="2">
    <source>
        <dbReference type="SAM" id="Phobius"/>
    </source>
</evidence>
<dbReference type="AlphaFoldDB" id="A0A518EWW3"/>
<evidence type="ECO:0000313" key="3">
    <source>
        <dbReference type="EMBL" id="QDV08584.1"/>
    </source>
</evidence>
<feature type="transmembrane region" description="Helical" evidence="2">
    <location>
        <begin position="72"/>
        <end position="92"/>
    </location>
</feature>
<dbReference type="EMBL" id="CP036434">
    <property type="protein sequence ID" value="QDV08584.1"/>
    <property type="molecule type" value="Genomic_DNA"/>
</dbReference>
<accession>A0A518EWW3</accession>
<dbReference type="RefSeq" id="WP_145201512.1">
    <property type="nucleotide sequence ID" value="NZ_CP036434.1"/>
</dbReference>
<protein>
    <submittedName>
        <fullName evidence="3">Uncharacterized protein</fullName>
    </submittedName>
</protein>
<feature type="transmembrane region" description="Helical" evidence="2">
    <location>
        <begin position="44"/>
        <end position="66"/>
    </location>
</feature>
<gene>
    <name evidence="3" type="ORF">Poly30_41370</name>
</gene>
<feature type="region of interest" description="Disordered" evidence="1">
    <location>
        <begin position="1"/>
        <end position="20"/>
    </location>
</feature>
<name>A0A518EWW3_9BACT</name>
<evidence type="ECO:0000313" key="4">
    <source>
        <dbReference type="Proteomes" id="UP000320390"/>
    </source>
</evidence>
<keyword evidence="4" id="KW-1185">Reference proteome</keyword>
<evidence type="ECO:0000256" key="1">
    <source>
        <dbReference type="SAM" id="MobiDB-lite"/>
    </source>
</evidence>
<keyword evidence="2" id="KW-1133">Transmembrane helix</keyword>
<sequence length="800" mass="85689">MPTSPTLPSAPPGTSGTSRALTQALTPNLDRLLGRLGATLKRNIWLHGLGTTIAAAAAWLLFMYVADRMLKLPSAIRLIHLAVLVGGTVWLLRRALFQYSRRVPNRAGLAMLAQRALPDDVPHDDRFVSAIQLRQQIAADSPGAPLVQRVARDAEALVPRVDLGRVTDSRGPIGRVAAGLVAASVAVGALAYQPAMASIFGQRLFGQNVPWPRSTTLIIDVPEGNGGLDVQRPSVDVIRVRAARGSDVPIMVLAEGTVPEIVTLKFKSGAAIDLSPSGKDTFRTMLPSVQENIEVRAYGGDDQRGAQTIEIEVLQPPDLSSLAFVVEPPAYSGLPARTERDTAISVLAGSRVSVIARTDPENATGLARTFPNDEEIQLERVPFPVAEAASSGDDPPAAAVLGLGFTRTVAESIRFRFELTDDSGLSNPDPALFGIEVVPDRRPELITLEPGRAEIETIAGGAVPLRVLVRDDFGLGAFRYEIREVATDEVLRSMELPLAGAPEALEGQGRVVRSAGLASTLLEINGLRPEGPMEDGQVVTLQTFALDARRPEPNETRSAPVRLRVVSADEFLRRQRDGLGRTAEDVGQVDTRLSTTLTRMDEFTMAMDGDDAEAPAPGDITGLESDARRMQGDLMSVGRELSGLASSMVYARMDDRAGALESRLFELTSGSIERSFQPEIWETLSSEVASGQLGSPDRAGELVRLVGMALRAAGPESEGLLAALEKARTAAEAESPLNGTRTSLKEAVARARALRASIETLMNDLGEWDNMQAIISLTRDIANRQKNVLEKIRTGAESGK</sequence>
<keyword evidence="2" id="KW-0472">Membrane</keyword>
<feature type="transmembrane region" description="Helical" evidence="2">
    <location>
        <begin position="173"/>
        <end position="192"/>
    </location>
</feature>